<dbReference type="GO" id="GO:0005975">
    <property type="term" value="P:carbohydrate metabolic process"/>
    <property type="evidence" value="ECO:0007669"/>
    <property type="project" value="InterPro"/>
</dbReference>
<evidence type="ECO:0000313" key="7">
    <source>
        <dbReference type="Proteomes" id="UP000273643"/>
    </source>
</evidence>
<comment type="caution">
    <text evidence="6">The sequence shown here is derived from an EMBL/GenBank/DDBJ whole genome shotgun (WGS) entry which is preliminary data.</text>
</comment>
<evidence type="ECO:0000313" key="6">
    <source>
        <dbReference type="EMBL" id="ROQ20722.1"/>
    </source>
</evidence>
<dbReference type="PANTHER" id="PTHR42655:SF1">
    <property type="entry name" value="GLYCOGEN PHOSPHORYLASE"/>
    <property type="match status" value="1"/>
</dbReference>
<dbReference type="InterPro" id="IPR000811">
    <property type="entry name" value="Glyco_trans_35"/>
</dbReference>
<gene>
    <name evidence="6" type="ORF">EDC38_1335</name>
</gene>
<evidence type="ECO:0000259" key="5">
    <source>
        <dbReference type="Pfam" id="PF11897"/>
    </source>
</evidence>
<dbReference type="PIRSF" id="PIRSF000460">
    <property type="entry name" value="Pprylas_GlgP"/>
    <property type="match status" value="1"/>
</dbReference>
<accession>A0A3N1NPE0</accession>
<dbReference type="InterPro" id="IPR052182">
    <property type="entry name" value="Glycogen/Maltodextrin_Phosph"/>
</dbReference>
<name>A0A3N1NPE0_9GAMM</name>
<evidence type="ECO:0000256" key="3">
    <source>
        <dbReference type="ARBA" id="ARBA00022533"/>
    </source>
</evidence>
<sequence length="837" mass="95338">MALSSRPLPEALAILRELSLDLYWSWNHDGDQLWQQLNPEVWEHTQNPVEVLQLTSDEQLQKIARDKNFLAALNTLTQARDAYLTDTSWYQQHYANSALKGIAYLSMEYGLCDALPLYAGGLGMLAGDYLKTASDLGVPVVAVGLLYQQGYFHQSLDDTGWQRETYLYNDPGSLPLRRAQAKDGSWLHIDTEFLCRRVRFRVWQVTVGRITLYLLDSNDPRNQAGDRGITSQLYGGNRELRLVQEIALGICGWRLLDTLGCGDYVCHLNEGHAAFATLERMRTYCERHKVSFDEALWATRAGNIFTTHTPVAAGFDRYPIEVLRRYIDEFSQQLGVPAERLLALGKANPEDSTEWFNMAWLAMRTCAFANGVSALHGAVSRTIFQPLFPRWPEREVPIGHVTNGVHVPTWDSSRADNEWRQLFGPDRWRQDLERMPTDTIEQLDNHRLWQMKGQGRAQLVDYVRRRLGHQWRRESDPGQCAVFSEQPLDPNVLTLGFARRFAEYKRPNLLLHNPDRLAALLNHPQHPVQLIVAGKAHPADQWGKNALQAWYRFARRADVKDRVVFLEDYDIELAQHLVQGVDVWLNTPRRPWEACGTSGMKVLVNGGLNLSSLDGWWAEAWHAEVGWALGDGDVHGEEQDDDDATALYELLEQDIAPCFYHRDDADIPTDWLERVRHSMAQLTASFSCNRMLQEYIEGYYLPAAQLLANRTKEKGALAAELFQWHSGLSQHWHEIHLGELQFDERDGHRRVGLNVQLGGLNPEHLTVELIADPTDAESAITLALTPASTLQSATHSYRYEGQLDSARPDGDFTARVVPRHPAAMIPAEHQKIIWQSR</sequence>
<evidence type="ECO:0000256" key="4">
    <source>
        <dbReference type="PIRSR" id="PIRSR000460-1"/>
    </source>
</evidence>
<comment type="catalytic activity">
    <reaction evidence="1">
        <text>[(1-&gt;4)-alpha-D-glucosyl](n) + phosphate = [(1-&gt;4)-alpha-D-glucosyl](n-1) + alpha-D-glucose 1-phosphate</text>
        <dbReference type="Rhea" id="RHEA:41732"/>
        <dbReference type="Rhea" id="RHEA-COMP:9584"/>
        <dbReference type="Rhea" id="RHEA-COMP:9586"/>
        <dbReference type="ChEBI" id="CHEBI:15444"/>
        <dbReference type="ChEBI" id="CHEBI:43474"/>
        <dbReference type="ChEBI" id="CHEBI:58601"/>
        <dbReference type="EC" id="2.4.1.1"/>
    </reaction>
</comment>
<dbReference type="EMBL" id="RJUK01000001">
    <property type="protein sequence ID" value="ROQ20722.1"/>
    <property type="molecule type" value="Genomic_DNA"/>
</dbReference>
<dbReference type="Gene3D" id="3.40.50.2000">
    <property type="entry name" value="Glycogen Phosphorylase B"/>
    <property type="match status" value="3"/>
</dbReference>
<dbReference type="OrthoDB" id="7229284at2"/>
<dbReference type="AlphaFoldDB" id="A0A3N1NPE0"/>
<dbReference type="SUPFAM" id="SSF53756">
    <property type="entry name" value="UDP-Glycosyltransferase/glycogen phosphorylase"/>
    <property type="match status" value="1"/>
</dbReference>
<dbReference type="Pfam" id="PF00343">
    <property type="entry name" value="Phosphorylase"/>
    <property type="match status" value="1"/>
</dbReference>
<feature type="modified residue" description="N6-(pyridoxal phosphate)lysine" evidence="4">
    <location>
        <position position="601"/>
    </location>
</feature>
<dbReference type="Proteomes" id="UP000273643">
    <property type="component" value="Unassembled WGS sequence"/>
</dbReference>
<dbReference type="InterPro" id="IPR011834">
    <property type="entry name" value="Agluc_phsphrylas"/>
</dbReference>
<feature type="domain" description="DUF3417" evidence="5">
    <location>
        <begin position="8"/>
        <end position="115"/>
    </location>
</feature>
<dbReference type="GO" id="GO:0008184">
    <property type="term" value="F:glycogen phosphorylase activity"/>
    <property type="evidence" value="ECO:0007669"/>
    <property type="project" value="InterPro"/>
</dbReference>
<organism evidence="6 7">
    <name type="scientific">Marinimicrobium koreense</name>
    <dbReference type="NCBI Taxonomy" id="306545"/>
    <lineage>
        <taxon>Bacteria</taxon>
        <taxon>Pseudomonadati</taxon>
        <taxon>Pseudomonadota</taxon>
        <taxon>Gammaproteobacteria</taxon>
        <taxon>Cellvibrionales</taxon>
        <taxon>Cellvibrionaceae</taxon>
        <taxon>Marinimicrobium</taxon>
    </lineage>
</organism>
<dbReference type="Pfam" id="PF11897">
    <property type="entry name" value="DUF3417"/>
    <property type="match status" value="1"/>
</dbReference>
<reference evidence="6 7" key="1">
    <citation type="submission" date="2018-11" db="EMBL/GenBank/DDBJ databases">
        <title>Genomic Encyclopedia of Type Strains, Phase IV (KMG-IV): sequencing the most valuable type-strain genomes for metagenomic binning, comparative biology and taxonomic classification.</title>
        <authorList>
            <person name="Goeker M."/>
        </authorList>
    </citation>
    <scope>NUCLEOTIDE SEQUENCE [LARGE SCALE GENOMIC DNA]</scope>
    <source>
        <strain evidence="6 7">DSM 16974</strain>
    </source>
</reference>
<keyword evidence="4" id="KW-0663">Pyridoxal phosphate</keyword>
<evidence type="ECO:0000256" key="2">
    <source>
        <dbReference type="ARBA" id="ARBA00006047"/>
    </source>
</evidence>
<proteinExistence type="inferred from homology"/>
<dbReference type="NCBIfam" id="TIGR02094">
    <property type="entry name" value="more_P_ylases"/>
    <property type="match status" value="1"/>
</dbReference>
<dbReference type="GO" id="GO:0030170">
    <property type="term" value="F:pyridoxal phosphate binding"/>
    <property type="evidence" value="ECO:0007669"/>
    <property type="project" value="InterPro"/>
</dbReference>
<keyword evidence="3" id="KW-0021">Allosteric enzyme</keyword>
<evidence type="ECO:0000256" key="1">
    <source>
        <dbReference type="ARBA" id="ARBA00001275"/>
    </source>
</evidence>
<dbReference type="RefSeq" id="WP_123637825.1">
    <property type="nucleotide sequence ID" value="NZ_RJUK01000001.1"/>
</dbReference>
<dbReference type="InterPro" id="IPR024517">
    <property type="entry name" value="Glycogen_phosphorylase_DUF3417"/>
</dbReference>
<protein>
    <submittedName>
        <fullName evidence="6">Starch phosphorylase</fullName>
    </submittedName>
</protein>
<comment type="similarity">
    <text evidence="2">Belongs to the glycogen phosphorylase family.</text>
</comment>
<dbReference type="PANTHER" id="PTHR42655">
    <property type="entry name" value="GLYCOGEN PHOSPHORYLASE"/>
    <property type="match status" value="1"/>
</dbReference>
<keyword evidence="7" id="KW-1185">Reference proteome</keyword>